<comment type="caution">
    <text evidence="4">The sequence shown here is derived from an EMBL/GenBank/DDBJ whole genome shotgun (WGS) entry which is preliminary data.</text>
</comment>
<feature type="transmembrane region" description="Helical" evidence="2">
    <location>
        <begin position="333"/>
        <end position="355"/>
    </location>
</feature>
<dbReference type="InterPro" id="IPR036938">
    <property type="entry name" value="PAP2/HPO_sf"/>
</dbReference>
<dbReference type="Pfam" id="PF09335">
    <property type="entry name" value="VTT_dom"/>
    <property type="match status" value="1"/>
</dbReference>
<feature type="transmembrane region" description="Helical" evidence="2">
    <location>
        <begin position="137"/>
        <end position="158"/>
    </location>
</feature>
<feature type="domain" description="VTT" evidence="3">
    <location>
        <begin position="29"/>
        <end position="154"/>
    </location>
</feature>
<protein>
    <submittedName>
        <fullName evidence="4">VTT domain-containing protein</fullName>
    </submittedName>
</protein>
<feature type="transmembrane region" description="Helical" evidence="2">
    <location>
        <begin position="170"/>
        <end position="189"/>
    </location>
</feature>
<dbReference type="RefSeq" id="WP_185138473.1">
    <property type="nucleotide sequence ID" value="NZ_JACJVR010000096.1"/>
</dbReference>
<proteinExistence type="inferred from homology"/>
<dbReference type="AlphaFoldDB" id="A0A841U990"/>
<reference evidence="4 5" key="1">
    <citation type="submission" date="2020-08" db="EMBL/GenBank/DDBJ databases">
        <title>Cohnella phylogeny.</title>
        <authorList>
            <person name="Dunlap C."/>
        </authorList>
    </citation>
    <scope>NUCLEOTIDE SEQUENCE [LARGE SCALE GENOMIC DNA]</scope>
    <source>
        <strain evidence="4 5">DSM 25239</strain>
    </source>
</reference>
<dbReference type="Proteomes" id="UP000553776">
    <property type="component" value="Unassembled WGS sequence"/>
</dbReference>
<dbReference type="GO" id="GO:0005886">
    <property type="term" value="C:plasma membrane"/>
    <property type="evidence" value="ECO:0007669"/>
    <property type="project" value="TreeGrafter"/>
</dbReference>
<gene>
    <name evidence="4" type="ORF">H7B90_24245</name>
</gene>
<comment type="similarity">
    <text evidence="1">Belongs to the DedA family.</text>
</comment>
<keyword evidence="2" id="KW-0472">Membrane</keyword>
<evidence type="ECO:0000256" key="2">
    <source>
        <dbReference type="SAM" id="Phobius"/>
    </source>
</evidence>
<evidence type="ECO:0000313" key="4">
    <source>
        <dbReference type="EMBL" id="MBB6694510.1"/>
    </source>
</evidence>
<feature type="transmembrane region" description="Helical" evidence="2">
    <location>
        <begin position="362"/>
        <end position="383"/>
    </location>
</feature>
<dbReference type="PANTHER" id="PTHR42709:SF9">
    <property type="entry name" value="ALKALINE PHOSPHATASE LIKE PROTEIN"/>
    <property type="match status" value="1"/>
</dbReference>
<dbReference type="SUPFAM" id="SSF48317">
    <property type="entry name" value="Acid phosphatase/Vanadium-dependent haloperoxidase"/>
    <property type="match status" value="1"/>
</dbReference>
<sequence>MGPFQNLMDHYGYGILALGLMLEVLALPLPGEFLMSYAGLLVYQGTLNWPLSILAASLGSCLGVTGAYWIGYKAGRPFFERFGPRIHLGPDKLDKVSAWFDRYGNKVLLIAYYIPGVRHFTGYFAGVTRLPFRTFALYAYTGALVWTGLFITLGKILGPQWEHFHQAIKKYLLLAGVLAAVGLAVYYAIKRSKLRVKDAALRWIGKGMAFFRTVRRLEWAIAASFVAFVVTVTWALSVLEDFLGHEFAEFDELAPLVVHSVFDRSWAGFMDGMLTLARPETFSALIVAALIAIWARKRDRALAIPFYAAGLAGGAAGETALRHLFGSAGPGGALFSFPSEPAILAVIVFGLSAYFAGRASALWWAQAVLTAATLLAVALVGVAEVYADVSYASDVTAAFAFGGGWISSVIVLFELSLLLQRATR</sequence>
<feature type="transmembrane region" description="Helical" evidence="2">
    <location>
        <begin position="12"/>
        <end position="29"/>
    </location>
</feature>
<feature type="transmembrane region" description="Helical" evidence="2">
    <location>
        <begin position="217"/>
        <end position="236"/>
    </location>
</feature>
<accession>A0A841U990</accession>
<feature type="transmembrane region" description="Helical" evidence="2">
    <location>
        <begin position="276"/>
        <end position="295"/>
    </location>
</feature>
<keyword evidence="5" id="KW-1185">Reference proteome</keyword>
<dbReference type="InterPro" id="IPR051311">
    <property type="entry name" value="DedA_domain"/>
</dbReference>
<organism evidence="4 5">
    <name type="scientific">Cohnella xylanilytica</name>
    <dbReference type="NCBI Taxonomy" id="557555"/>
    <lineage>
        <taxon>Bacteria</taxon>
        <taxon>Bacillati</taxon>
        <taxon>Bacillota</taxon>
        <taxon>Bacilli</taxon>
        <taxon>Bacillales</taxon>
        <taxon>Paenibacillaceae</taxon>
        <taxon>Cohnella</taxon>
    </lineage>
</organism>
<evidence type="ECO:0000313" key="5">
    <source>
        <dbReference type="Proteomes" id="UP000553776"/>
    </source>
</evidence>
<feature type="transmembrane region" description="Helical" evidence="2">
    <location>
        <begin position="302"/>
        <end position="321"/>
    </location>
</feature>
<keyword evidence="2" id="KW-0812">Transmembrane</keyword>
<keyword evidence="2" id="KW-1133">Transmembrane helix</keyword>
<feature type="transmembrane region" description="Helical" evidence="2">
    <location>
        <begin position="395"/>
        <end position="419"/>
    </location>
</feature>
<dbReference type="PANTHER" id="PTHR42709">
    <property type="entry name" value="ALKALINE PHOSPHATASE LIKE PROTEIN"/>
    <property type="match status" value="1"/>
</dbReference>
<feature type="transmembrane region" description="Helical" evidence="2">
    <location>
        <begin position="49"/>
        <end position="71"/>
    </location>
</feature>
<evidence type="ECO:0000256" key="1">
    <source>
        <dbReference type="ARBA" id="ARBA00010792"/>
    </source>
</evidence>
<dbReference type="InterPro" id="IPR032816">
    <property type="entry name" value="VTT_dom"/>
</dbReference>
<name>A0A841U990_9BACL</name>
<evidence type="ECO:0000259" key="3">
    <source>
        <dbReference type="Pfam" id="PF09335"/>
    </source>
</evidence>
<dbReference type="EMBL" id="JACJVR010000096">
    <property type="protein sequence ID" value="MBB6694510.1"/>
    <property type="molecule type" value="Genomic_DNA"/>
</dbReference>
<dbReference type="Gene3D" id="1.20.144.10">
    <property type="entry name" value="Phosphatidic acid phosphatase type 2/haloperoxidase"/>
    <property type="match status" value="1"/>
</dbReference>